<evidence type="ECO:0000256" key="2">
    <source>
        <dbReference type="SAM" id="Phobius"/>
    </source>
</evidence>
<sequence length="132" mass="14997">MTIPLIFVLLLAIMKHNNLGKNTFVSKIGANAVGIYVSHVFVMEVIRIIMTRVDLAHVQDTLIWKVTFTPAVFILAYILYGQKSKQKQILGLYLNAKFSQTSRKSPENIHNYLGRKQNGKNTPESFPIPFYA</sequence>
<protein>
    <recommendedName>
        <fullName evidence="5">Acyltransferase family protein</fullName>
    </recommendedName>
</protein>
<keyword evidence="2" id="KW-0472">Membrane</keyword>
<comment type="caution">
    <text evidence="3">The sequence shown here is derived from an EMBL/GenBank/DDBJ whole genome shotgun (WGS) entry which is preliminary data.</text>
</comment>
<reference evidence="3 4" key="1">
    <citation type="journal article" date="2024" name="Int. J. Syst. Evol. Microbiol.">
        <title>Virgibacillus tibetensis sp. nov., isolated from salt lake on the Tibetan Plateau of China.</title>
        <authorList>
            <person name="Phurbu D."/>
            <person name="Liu Z.-X."/>
            <person name="Wang R."/>
            <person name="Zheng Y.-Y."/>
            <person name="Liu H.-C."/>
            <person name="Zhou Y.-G."/>
            <person name="Yu Y.-J."/>
            <person name="Li A.-H."/>
        </authorList>
    </citation>
    <scope>NUCLEOTIDE SEQUENCE [LARGE SCALE GENOMIC DNA]</scope>
    <source>
        <strain evidence="3 4">C22-A2</strain>
    </source>
</reference>
<name>A0ABU6KMY2_9BACI</name>
<keyword evidence="4" id="KW-1185">Reference proteome</keyword>
<organism evidence="3 4">
    <name type="scientific">Virgibacillus tibetensis</name>
    <dbReference type="NCBI Taxonomy" id="3042313"/>
    <lineage>
        <taxon>Bacteria</taxon>
        <taxon>Bacillati</taxon>
        <taxon>Bacillota</taxon>
        <taxon>Bacilli</taxon>
        <taxon>Bacillales</taxon>
        <taxon>Bacillaceae</taxon>
        <taxon>Virgibacillus</taxon>
    </lineage>
</organism>
<evidence type="ECO:0008006" key="5">
    <source>
        <dbReference type="Google" id="ProtNLM"/>
    </source>
</evidence>
<evidence type="ECO:0000313" key="3">
    <source>
        <dbReference type="EMBL" id="MEC5425944.1"/>
    </source>
</evidence>
<feature type="region of interest" description="Disordered" evidence="1">
    <location>
        <begin position="112"/>
        <end position="132"/>
    </location>
</feature>
<dbReference type="Proteomes" id="UP001335737">
    <property type="component" value="Unassembled WGS sequence"/>
</dbReference>
<keyword evidence="2" id="KW-1133">Transmembrane helix</keyword>
<evidence type="ECO:0000313" key="4">
    <source>
        <dbReference type="Proteomes" id="UP001335737"/>
    </source>
</evidence>
<gene>
    <name evidence="3" type="ORF">QGM71_21055</name>
</gene>
<feature type="transmembrane region" description="Helical" evidence="2">
    <location>
        <begin position="30"/>
        <end position="50"/>
    </location>
</feature>
<evidence type="ECO:0000256" key="1">
    <source>
        <dbReference type="SAM" id="MobiDB-lite"/>
    </source>
</evidence>
<keyword evidence="2" id="KW-0812">Transmembrane</keyword>
<dbReference type="EMBL" id="JARZFX010000023">
    <property type="protein sequence ID" value="MEC5425944.1"/>
    <property type="molecule type" value="Genomic_DNA"/>
</dbReference>
<feature type="transmembrane region" description="Helical" evidence="2">
    <location>
        <begin position="62"/>
        <end position="80"/>
    </location>
</feature>
<proteinExistence type="predicted"/>
<accession>A0ABU6KMY2</accession>